<feature type="transmembrane region" description="Helical" evidence="2">
    <location>
        <begin position="353"/>
        <end position="374"/>
    </location>
</feature>
<dbReference type="STRING" id="137733.SAMN05421767_10667"/>
<dbReference type="AlphaFoldDB" id="A0A1H9IRS3"/>
<evidence type="ECO:0000313" key="3">
    <source>
        <dbReference type="EMBL" id="SEQ77217.1"/>
    </source>
</evidence>
<proteinExistence type="predicted"/>
<accession>A0A1H9IRS3</accession>
<keyword evidence="2" id="KW-0472">Membrane</keyword>
<dbReference type="GO" id="GO:0000428">
    <property type="term" value="C:DNA-directed RNA polymerase complex"/>
    <property type="evidence" value="ECO:0007669"/>
    <property type="project" value="UniProtKB-KW"/>
</dbReference>
<dbReference type="Proteomes" id="UP000198556">
    <property type="component" value="Unassembled WGS sequence"/>
</dbReference>
<dbReference type="PANTHER" id="PTHR37826">
    <property type="entry name" value="FLOTILLIN BAND_7_5 DOMAIN PROTEIN"/>
    <property type="match status" value="1"/>
</dbReference>
<keyword evidence="2" id="KW-0812">Transmembrane</keyword>
<evidence type="ECO:0000313" key="4">
    <source>
        <dbReference type="Proteomes" id="UP000198556"/>
    </source>
</evidence>
<gene>
    <name evidence="3" type="ORF">SAMN05421767_10667</name>
</gene>
<keyword evidence="3" id="KW-0804">Transcription</keyword>
<dbReference type="OrthoDB" id="3182597at2"/>
<dbReference type="Gene3D" id="2.20.28.30">
    <property type="entry name" value="RNA polymerase ii, chain L"/>
    <property type="match status" value="2"/>
</dbReference>
<dbReference type="EMBL" id="FOGF01000006">
    <property type="protein sequence ID" value="SEQ77217.1"/>
    <property type="molecule type" value="Genomic_DNA"/>
</dbReference>
<dbReference type="RefSeq" id="WP_089746111.1">
    <property type="nucleotide sequence ID" value="NZ_FOGF01000006.1"/>
</dbReference>
<sequence>MSHIEEYKCPACGGAMEFDSNSQQMSCPYCDTKMSVEEFEVLAASQNTEESTNMTSQNGAENQQDSVNWQSANEATWEAGETDGMRIYQCESCGGEIIAEETSGATTCPYCDNRIVMKGQFSGDLKPDYIIPFKLNKKDAKAAYFEHLKDKIFLPRVFKAQNHIDEIKGIYVPFWLFDVDCQAQITYDCERVRRWRSGDTEYTETDYFLCEREGCLSFDHIPTDASAKMADDLMESVEPYNFTDAIPFKAAYLAGYLADRYDVNMEERFNRAKERVTASCEDEFRRTVEGYTSVGVNTSSVTVNDAKYFYSLYPVWILNTSWNGKNYLFAMNGQTGKIVGDLPVDKSLFYKYIGIRGSIFSVGLIALTMLIHFFL</sequence>
<evidence type="ECO:0000256" key="1">
    <source>
        <dbReference type="SAM" id="MobiDB-lite"/>
    </source>
</evidence>
<feature type="region of interest" description="Disordered" evidence="1">
    <location>
        <begin position="46"/>
        <end position="66"/>
    </location>
</feature>
<evidence type="ECO:0000256" key="2">
    <source>
        <dbReference type="SAM" id="Phobius"/>
    </source>
</evidence>
<keyword evidence="2" id="KW-1133">Transmembrane helix</keyword>
<name>A0A1H9IRS3_9LACT</name>
<keyword evidence="3" id="KW-0240">DNA-directed RNA polymerase</keyword>
<protein>
    <submittedName>
        <fullName evidence="3">DNA-directed RNA polymerase, subunit RPC12/RpoP, contains C4-type Zn-finger</fullName>
    </submittedName>
</protein>
<organism evidence="3 4">
    <name type="scientific">Granulicatella balaenopterae</name>
    <dbReference type="NCBI Taxonomy" id="137733"/>
    <lineage>
        <taxon>Bacteria</taxon>
        <taxon>Bacillati</taxon>
        <taxon>Bacillota</taxon>
        <taxon>Bacilli</taxon>
        <taxon>Lactobacillales</taxon>
        <taxon>Carnobacteriaceae</taxon>
        <taxon>Granulicatella</taxon>
    </lineage>
</organism>
<reference evidence="3 4" key="1">
    <citation type="submission" date="2016-10" db="EMBL/GenBank/DDBJ databases">
        <authorList>
            <person name="de Groot N.N."/>
        </authorList>
    </citation>
    <scope>NUCLEOTIDE SEQUENCE [LARGE SCALE GENOMIC DNA]</scope>
    <source>
        <strain evidence="3 4">DSM 15827</strain>
    </source>
</reference>
<keyword evidence="4" id="KW-1185">Reference proteome</keyword>
<dbReference type="PANTHER" id="PTHR37826:SF3">
    <property type="entry name" value="J DOMAIN-CONTAINING PROTEIN"/>
    <property type="match status" value="1"/>
</dbReference>